<dbReference type="RefSeq" id="WP_249626308.1">
    <property type="nucleotide sequence ID" value="NZ_JBHTCK010000003.1"/>
</dbReference>
<name>A0ABW2MD94_9ACTN</name>
<dbReference type="EMBL" id="JBHTCK010000003">
    <property type="protein sequence ID" value="MFC7351761.1"/>
    <property type="molecule type" value="Genomic_DNA"/>
</dbReference>
<gene>
    <name evidence="1" type="ORF">ACFQW9_14015</name>
</gene>
<keyword evidence="2" id="KW-1185">Reference proteome</keyword>
<proteinExistence type="predicted"/>
<reference evidence="2" key="1">
    <citation type="journal article" date="2019" name="Int. J. Syst. Evol. Microbiol.">
        <title>The Global Catalogue of Microorganisms (GCM) 10K type strain sequencing project: providing services to taxonomists for standard genome sequencing and annotation.</title>
        <authorList>
            <consortium name="The Broad Institute Genomics Platform"/>
            <consortium name="The Broad Institute Genome Sequencing Center for Infectious Disease"/>
            <person name="Wu L."/>
            <person name="Ma J."/>
        </authorList>
    </citation>
    <scope>NUCLEOTIDE SEQUENCE [LARGE SCALE GENOMIC DNA]</scope>
    <source>
        <strain evidence="2">ICMP 19430</strain>
    </source>
</reference>
<protein>
    <submittedName>
        <fullName evidence="1">Uncharacterized protein</fullName>
    </submittedName>
</protein>
<evidence type="ECO:0000313" key="2">
    <source>
        <dbReference type="Proteomes" id="UP001596509"/>
    </source>
</evidence>
<sequence length="632" mass="66260">MIGKTGPDTCVFTSEEDLVEAALTWKRGDPFPLLAGSSLTRFLSLDDGALPAVATTPRVGSVVSTGGEVGRACGRLLAIATERPHLHVPVGDVVRTVGEQSGPVAVVALADELENAGDWPGARNPRAGVVSARTPASLVCLVYRSLVPEHRSSPGAFVVTNSFHSDDLSADAVEMDELDALYGTRHQLVTYHLHGRECSVGLPDGVICGRTDEGAGFLGLPSLPGAATAPGPLVPERPLPADLRIPSCLRGEGCFRADLEEGQRVRAADLHAVLVFSQSCGAVSAGVSPYPEAVGIGGGFLEGTAVAVIGGMGSHNAEPGAEQLLDRGLRAGLPLGEIVAEMNSGQDGARGGLAVFGLAGDPGLVLRYTGGPPEPEQTATTASALERLHYLHDSVIPGCERLVWLEADVDEEPLRVARARVRALAEQPDRPGLGEDVSALEDEIAVVQEELIARTAAMIQRDGADFLGDASPAFQRMARRDAPCTSCGTDRGQHLVLRHAVDHRLTVQTLQCRRCGDVWWSTEEGEPTLSIGGRVDTDADRAAPGTLTRTVTNTGDRTVRGAVGMAFRAFYDPPVLPVWHSEAVTVPPGGSHTFTASLALPSQGARPDVHSGFVIALLDGVHLMSPVILRLS</sequence>
<dbReference type="Proteomes" id="UP001596509">
    <property type="component" value="Unassembled WGS sequence"/>
</dbReference>
<evidence type="ECO:0000313" key="1">
    <source>
        <dbReference type="EMBL" id="MFC7351761.1"/>
    </source>
</evidence>
<organism evidence="1 2">
    <name type="scientific">Streptomyces caviscabies</name>
    <dbReference type="NCBI Taxonomy" id="90079"/>
    <lineage>
        <taxon>Bacteria</taxon>
        <taxon>Bacillati</taxon>
        <taxon>Actinomycetota</taxon>
        <taxon>Actinomycetes</taxon>
        <taxon>Kitasatosporales</taxon>
        <taxon>Streptomycetaceae</taxon>
        <taxon>Streptomyces</taxon>
    </lineage>
</organism>
<accession>A0ABW2MD94</accession>
<comment type="caution">
    <text evidence="1">The sequence shown here is derived from an EMBL/GenBank/DDBJ whole genome shotgun (WGS) entry which is preliminary data.</text>
</comment>